<name>A0A2T6A5H2_9RHOB</name>
<proteinExistence type="predicted"/>
<dbReference type="Gene3D" id="4.10.410.40">
    <property type="match status" value="1"/>
</dbReference>
<reference evidence="2 3" key="1">
    <citation type="submission" date="2018-04" db="EMBL/GenBank/DDBJ databases">
        <title>Genomic Encyclopedia of Archaeal and Bacterial Type Strains, Phase II (KMG-II): from individual species to whole genera.</title>
        <authorList>
            <person name="Goeker M."/>
        </authorList>
    </citation>
    <scope>NUCLEOTIDE SEQUENCE [LARGE SCALE GENOMIC DNA]</scope>
    <source>
        <strain evidence="2 3">DSM 21823</strain>
    </source>
</reference>
<feature type="non-terminal residue" evidence="2">
    <location>
        <position position="1"/>
    </location>
</feature>
<comment type="caution">
    <text evidence="2">The sequence shown here is derived from an EMBL/GenBank/DDBJ whole genome shotgun (WGS) entry which is preliminary data.</text>
</comment>
<sequence>FTFPNKAPNDVDVTSHDSPGNSEEFIAGLQTAPDWALSKHYVPEDAEDVLLQDLEESRELVLIEVTPAGATTPHVWQAWLKTWLPGVPVKDAMKGEATFKVLHKVVA</sequence>
<dbReference type="RefSeq" id="WP_170120582.1">
    <property type="nucleotide sequence ID" value="NZ_QBKP01000039.1"/>
</dbReference>
<evidence type="ECO:0000313" key="3">
    <source>
        <dbReference type="Proteomes" id="UP000244224"/>
    </source>
</evidence>
<dbReference type="EMBL" id="QBKP01000039">
    <property type="protein sequence ID" value="PTX39069.1"/>
    <property type="molecule type" value="Genomic_DNA"/>
</dbReference>
<dbReference type="AlphaFoldDB" id="A0A2T6A5H2"/>
<accession>A0A2T6A5H2</accession>
<evidence type="ECO:0000256" key="1">
    <source>
        <dbReference type="SAM" id="MobiDB-lite"/>
    </source>
</evidence>
<organism evidence="2 3">
    <name type="scientific">Gemmobacter caeni</name>
    <dbReference type="NCBI Taxonomy" id="589035"/>
    <lineage>
        <taxon>Bacteria</taxon>
        <taxon>Pseudomonadati</taxon>
        <taxon>Pseudomonadota</taxon>
        <taxon>Alphaproteobacteria</taxon>
        <taxon>Rhodobacterales</taxon>
        <taxon>Paracoccaceae</taxon>
        <taxon>Gemmobacter</taxon>
    </lineage>
</organism>
<keyword evidence="3" id="KW-1185">Reference proteome</keyword>
<gene>
    <name evidence="2" type="ORF">C8N34_1391</name>
</gene>
<feature type="region of interest" description="Disordered" evidence="1">
    <location>
        <begin position="1"/>
        <end position="22"/>
    </location>
</feature>
<dbReference type="Proteomes" id="UP000244224">
    <property type="component" value="Unassembled WGS sequence"/>
</dbReference>
<evidence type="ECO:0000313" key="2">
    <source>
        <dbReference type="EMBL" id="PTX39069.1"/>
    </source>
</evidence>
<protein>
    <submittedName>
        <fullName evidence="2">Uncharacterized protein</fullName>
    </submittedName>
</protein>